<evidence type="ECO:0000256" key="9">
    <source>
        <dbReference type="SAM" id="MobiDB-lite"/>
    </source>
</evidence>
<dbReference type="Pfam" id="PF13499">
    <property type="entry name" value="EF-hand_7"/>
    <property type="match status" value="1"/>
</dbReference>
<proteinExistence type="predicted"/>
<dbReference type="Pfam" id="PF09457">
    <property type="entry name" value="RBD-FIP"/>
    <property type="match status" value="1"/>
</dbReference>
<dbReference type="InterPro" id="IPR037245">
    <property type="entry name" value="FIP-RBD_C_sf"/>
</dbReference>
<dbReference type="Proteomes" id="UP001233999">
    <property type="component" value="Unassembled WGS sequence"/>
</dbReference>
<evidence type="ECO:0000256" key="8">
    <source>
        <dbReference type="SAM" id="Coils"/>
    </source>
</evidence>
<comment type="caution">
    <text evidence="12">The sequence shown here is derived from an EMBL/GenBank/DDBJ whole genome shotgun (WGS) entry which is preliminary data.</text>
</comment>
<sequence>MVLPTRHRDAFYYAFSTSLPASDQNRTWTINRQQLRDVFAICDPEGTGFVSLDHLLQLGRTHCSGNDYKDVEQLLRQLDPDRRGVLRYPDFCRGVFSILRAQRQQQKQEQQQLNAGNETMMAPSAYHPSQEQQAQQPPPPPPSFVLTASSRDEENPDSPHSLLMTDDVDSALGGSASPDINGKSQCSSMSDGENYECYGEGVELDLDQTPVNMGDGGGGGCRSPTSNLGLTRNTWLRTSLRRAPPSPQHQEVSSHRRWGSFRHSGKRLGSNALASQLYRSSSFNSSGRSSTCDTADDMYSDVSLEEDVIDLNHKVQMLQQQVSVLADNQNNTDDRYTRAKQDSAALQARVHMLEEQLRESELRAEERLQEEQKRHREIMVRVEREKQLQLENCTIRLQTLELEGASLREECTRLRAQVERLRSEKQTSEEMRGEAESMLDTLRDEVQALREIERRAKDERIASAQLVEELSREVERLKMEQQKRVSSLEAQSQSELNGQLHDDLSTRLNELQVEVTNLRHQNKNLQETNEELQAQMLTRSLEEGRNLLGVSNGNSLAAELEAMSAQEFRDNTQEQISLQQMRTALKEQQEVNSQLRSYIDGILLNIVDNYPQLLEVKTH</sequence>
<keyword evidence="4" id="KW-0813">Transport</keyword>
<dbReference type="InterPro" id="IPR002048">
    <property type="entry name" value="EF_hand_dom"/>
</dbReference>
<accession>A0AAD7ZSK9</accession>
<dbReference type="SUPFAM" id="SSF47473">
    <property type="entry name" value="EF-hand"/>
    <property type="match status" value="1"/>
</dbReference>
<comment type="subcellular location">
    <subcellularLocation>
        <location evidence="2">Cleavage furrow</location>
    </subcellularLocation>
    <subcellularLocation>
        <location evidence="1">Midbody</location>
    </subcellularLocation>
    <subcellularLocation>
        <location evidence="3">Recycling endosome membrane</location>
        <topology evidence="3">Peripheral membrane protein</topology>
    </subcellularLocation>
</comment>
<keyword evidence="6 8" id="KW-0175">Coiled coil</keyword>
<evidence type="ECO:0000256" key="7">
    <source>
        <dbReference type="ARBA" id="ARBA00023136"/>
    </source>
</evidence>
<keyword evidence="13" id="KW-1185">Reference proteome</keyword>
<dbReference type="GO" id="GO:0032465">
    <property type="term" value="P:regulation of cytokinesis"/>
    <property type="evidence" value="ECO:0007669"/>
    <property type="project" value="TreeGrafter"/>
</dbReference>
<dbReference type="GO" id="GO:0032154">
    <property type="term" value="C:cleavage furrow"/>
    <property type="evidence" value="ECO:0007669"/>
    <property type="project" value="UniProtKB-SubCell"/>
</dbReference>
<feature type="region of interest" description="Disordered" evidence="9">
    <location>
        <begin position="241"/>
        <end position="265"/>
    </location>
</feature>
<dbReference type="FunFam" id="1.20.5.2440:FF:000003">
    <property type="entry name" value="Nuclear fallout, isoform D"/>
    <property type="match status" value="1"/>
</dbReference>
<reference evidence="12" key="1">
    <citation type="journal article" date="2023" name="IScience">
        <title>Live-bearing cockroach genome reveals convergent evolutionary mechanisms linked to viviparity in insects and beyond.</title>
        <authorList>
            <person name="Fouks B."/>
            <person name="Harrison M.C."/>
            <person name="Mikhailova A.A."/>
            <person name="Marchal E."/>
            <person name="English S."/>
            <person name="Carruthers M."/>
            <person name="Jennings E.C."/>
            <person name="Chiamaka E.L."/>
            <person name="Frigard R.A."/>
            <person name="Pippel M."/>
            <person name="Attardo G.M."/>
            <person name="Benoit J.B."/>
            <person name="Bornberg-Bauer E."/>
            <person name="Tobe S.S."/>
        </authorList>
    </citation>
    <scope>NUCLEOTIDE SEQUENCE</scope>
    <source>
        <strain evidence="12">Stay&amp;Tobe</strain>
    </source>
</reference>
<dbReference type="PANTHER" id="PTHR15726:SF7">
    <property type="entry name" value="NUCLEAR FALLOUT, ISOFORM J"/>
    <property type="match status" value="1"/>
</dbReference>
<gene>
    <name evidence="12" type="ORF">L9F63_020224</name>
</gene>
<dbReference type="Gene3D" id="1.10.238.10">
    <property type="entry name" value="EF-hand"/>
    <property type="match status" value="1"/>
</dbReference>
<evidence type="ECO:0000256" key="3">
    <source>
        <dbReference type="ARBA" id="ARBA00004654"/>
    </source>
</evidence>
<feature type="domain" description="FIP-RBD" evidence="11">
    <location>
        <begin position="555"/>
        <end position="617"/>
    </location>
</feature>
<evidence type="ECO:0000259" key="10">
    <source>
        <dbReference type="PROSITE" id="PS50222"/>
    </source>
</evidence>
<dbReference type="PANTHER" id="PTHR15726">
    <property type="entry name" value="RAB11-FAMILY INTERACTING PROTEIN"/>
    <property type="match status" value="1"/>
</dbReference>
<keyword evidence="5" id="KW-0967">Endosome</keyword>
<feature type="region of interest" description="Disordered" evidence="9">
    <location>
        <begin position="121"/>
        <end position="193"/>
    </location>
</feature>
<dbReference type="InterPro" id="IPR011992">
    <property type="entry name" value="EF-hand-dom_pair"/>
</dbReference>
<evidence type="ECO:0000313" key="12">
    <source>
        <dbReference type="EMBL" id="KAJ9586134.1"/>
    </source>
</evidence>
<feature type="domain" description="EF-hand" evidence="10">
    <location>
        <begin position="30"/>
        <end position="65"/>
    </location>
</feature>
<evidence type="ECO:0000313" key="13">
    <source>
        <dbReference type="Proteomes" id="UP001233999"/>
    </source>
</evidence>
<dbReference type="InterPro" id="IPR057316">
    <property type="entry name" value="Rab11-FIP3/4_dom"/>
</dbReference>
<reference evidence="12" key="2">
    <citation type="submission" date="2023-05" db="EMBL/GenBank/DDBJ databases">
        <authorList>
            <person name="Fouks B."/>
        </authorList>
    </citation>
    <scope>NUCLEOTIDE SEQUENCE</scope>
    <source>
        <strain evidence="12">Stay&amp;Tobe</strain>
        <tissue evidence="12">Testes</tissue>
    </source>
</reference>
<evidence type="ECO:0000256" key="6">
    <source>
        <dbReference type="ARBA" id="ARBA00023054"/>
    </source>
</evidence>
<protein>
    <recommendedName>
        <fullName evidence="14">Rab11 family-interacting protein 4A</fullName>
    </recommendedName>
</protein>
<name>A0AAD7ZSK9_DIPPU</name>
<dbReference type="GO" id="GO:0030496">
    <property type="term" value="C:midbody"/>
    <property type="evidence" value="ECO:0007669"/>
    <property type="project" value="UniProtKB-SubCell"/>
</dbReference>
<dbReference type="InterPro" id="IPR019018">
    <property type="entry name" value="Rab-bd_FIP-RBD"/>
</dbReference>
<feature type="compositionally biased region" description="Basic residues" evidence="9">
    <location>
        <begin position="255"/>
        <end position="265"/>
    </location>
</feature>
<evidence type="ECO:0000256" key="5">
    <source>
        <dbReference type="ARBA" id="ARBA00022753"/>
    </source>
</evidence>
<feature type="coiled-coil region" evidence="8">
    <location>
        <begin position="336"/>
        <end position="542"/>
    </location>
</feature>
<dbReference type="GO" id="GO:0032456">
    <property type="term" value="P:endocytic recycling"/>
    <property type="evidence" value="ECO:0007669"/>
    <property type="project" value="TreeGrafter"/>
</dbReference>
<dbReference type="GO" id="GO:0030139">
    <property type="term" value="C:endocytic vesicle"/>
    <property type="evidence" value="ECO:0007669"/>
    <property type="project" value="TreeGrafter"/>
</dbReference>
<keyword evidence="7" id="KW-0472">Membrane</keyword>
<dbReference type="Pfam" id="PF25450">
    <property type="entry name" value="Rab11-FIP3"/>
    <property type="match status" value="1"/>
</dbReference>
<organism evidence="12 13">
    <name type="scientific">Diploptera punctata</name>
    <name type="common">Pacific beetle cockroach</name>
    <dbReference type="NCBI Taxonomy" id="6984"/>
    <lineage>
        <taxon>Eukaryota</taxon>
        <taxon>Metazoa</taxon>
        <taxon>Ecdysozoa</taxon>
        <taxon>Arthropoda</taxon>
        <taxon>Hexapoda</taxon>
        <taxon>Insecta</taxon>
        <taxon>Pterygota</taxon>
        <taxon>Neoptera</taxon>
        <taxon>Polyneoptera</taxon>
        <taxon>Dictyoptera</taxon>
        <taxon>Blattodea</taxon>
        <taxon>Blaberoidea</taxon>
        <taxon>Blaberidae</taxon>
        <taxon>Diplopterinae</taxon>
        <taxon>Diploptera</taxon>
    </lineage>
</organism>
<dbReference type="InterPro" id="IPR051977">
    <property type="entry name" value="Rab11-interacting_regulator"/>
</dbReference>
<dbReference type="Gene3D" id="1.20.5.2440">
    <property type="match status" value="1"/>
</dbReference>
<dbReference type="GO" id="GO:0055038">
    <property type="term" value="C:recycling endosome membrane"/>
    <property type="evidence" value="ECO:0007669"/>
    <property type="project" value="UniProtKB-SubCell"/>
</dbReference>
<dbReference type="GO" id="GO:0005509">
    <property type="term" value="F:calcium ion binding"/>
    <property type="evidence" value="ECO:0007669"/>
    <property type="project" value="InterPro"/>
</dbReference>
<feature type="compositionally biased region" description="Polar residues" evidence="9">
    <location>
        <begin position="182"/>
        <end position="191"/>
    </location>
</feature>
<evidence type="ECO:0000256" key="1">
    <source>
        <dbReference type="ARBA" id="ARBA00004214"/>
    </source>
</evidence>
<evidence type="ECO:0000259" key="11">
    <source>
        <dbReference type="PROSITE" id="PS51511"/>
    </source>
</evidence>
<evidence type="ECO:0000256" key="2">
    <source>
        <dbReference type="ARBA" id="ARBA00004626"/>
    </source>
</evidence>
<evidence type="ECO:0008006" key="14">
    <source>
        <dbReference type="Google" id="ProtNLM"/>
    </source>
</evidence>
<evidence type="ECO:0000256" key="4">
    <source>
        <dbReference type="ARBA" id="ARBA00022448"/>
    </source>
</evidence>
<dbReference type="SUPFAM" id="SSF144270">
    <property type="entry name" value="Eferin C-derminal domain-like"/>
    <property type="match status" value="1"/>
</dbReference>
<dbReference type="EMBL" id="JASPKZ010007201">
    <property type="protein sequence ID" value="KAJ9586134.1"/>
    <property type="molecule type" value="Genomic_DNA"/>
</dbReference>
<dbReference type="PROSITE" id="PS51511">
    <property type="entry name" value="FIP_RBD"/>
    <property type="match status" value="1"/>
</dbReference>
<dbReference type="PROSITE" id="PS50222">
    <property type="entry name" value="EF_HAND_2"/>
    <property type="match status" value="1"/>
</dbReference>
<dbReference type="AlphaFoldDB" id="A0AAD7ZSK9"/>